<keyword evidence="4 5" id="KW-0472">Membrane</keyword>
<dbReference type="Pfam" id="PF04191">
    <property type="entry name" value="PEMT"/>
    <property type="match status" value="1"/>
</dbReference>
<evidence type="ECO:0000256" key="5">
    <source>
        <dbReference type="SAM" id="Phobius"/>
    </source>
</evidence>
<gene>
    <name evidence="6" type="ORF">GCM10025866_12360</name>
</gene>
<evidence type="ECO:0000313" key="6">
    <source>
        <dbReference type="EMBL" id="BDZ45327.1"/>
    </source>
</evidence>
<feature type="transmembrane region" description="Helical" evidence="5">
    <location>
        <begin position="91"/>
        <end position="124"/>
    </location>
</feature>
<feature type="transmembrane region" description="Helical" evidence="5">
    <location>
        <begin position="9"/>
        <end position="29"/>
    </location>
</feature>
<reference evidence="7" key="1">
    <citation type="journal article" date="2019" name="Int. J. Syst. Evol. Microbiol.">
        <title>The Global Catalogue of Microorganisms (GCM) 10K type strain sequencing project: providing services to taxonomists for standard genome sequencing and annotation.</title>
        <authorList>
            <consortium name="The Broad Institute Genomics Platform"/>
            <consortium name="The Broad Institute Genome Sequencing Center for Infectious Disease"/>
            <person name="Wu L."/>
            <person name="Ma J."/>
        </authorList>
    </citation>
    <scope>NUCLEOTIDE SEQUENCE [LARGE SCALE GENOMIC DNA]</scope>
    <source>
        <strain evidence="7">NBRC 108725</strain>
    </source>
</reference>
<dbReference type="EMBL" id="AP027731">
    <property type="protein sequence ID" value="BDZ45327.1"/>
    <property type="molecule type" value="Genomic_DNA"/>
</dbReference>
<accession>A0ABM8GAS8</accession>
<evidence type="ECO:0000256" key="1">
    <source>
        <dbReference type="ARBA" id="ARBA00004127"/>
    </source>
</evidence>
<feature type="transmembrane region" description="Helical" evidence="5">
    <location>
        <begin position="35"/>
        <end position="60"/>
    </location>
</feature>
<evidence type="ECO:0008006" key="8">
    <source>
        <dbReference type="Google" id="ProtNLM"/>
    </source>
</evidence>
<dbReference type="Gene3D" id="1.20.120.1630">
    <property type="match status" value="1"/>
</dbReference>
<keyword evidence="7" id="KW-1185">Reference proteome</keyword>
<name>A0ABM8GAS8_9MICO</name>
<organism evidence="6 7">
    <name type="scientific">Naasia aerilata</name>
    <dbReference type="NCBI Taxonomy" id="1162966"/>
    <lineage>
        <taxon>Bacteria</taxon>
        <taxon>Bacillati</taxon>
        <taxon>Actinomycetota</taxon>
        <taxon>Actinomycetes</taxon>
        <taxon>Micrococcales</taxon>
        <taxon>Microbacteriaceae</taxon>
        <taxon>Naasia</taxon>
    </lineage>
</organism>
<protein>
    <recommendedName>
        <fullName evidence="8">Protein-S-isoprenylcysteine O-methyltransferase Ste14</fullName>
    </recommendedName>
</protein>
<keyword evidence="3 5" id="KW-1133">Transmembrane helix</keyword>
<evidence type="ECO:0000256" key="3">
    <source>
        <dbReference type="ARBA" id="ARBA00022989"/>
    </source>
</evidence>
<keyword evidence="2 5" id="KW-0812">Transmembrane</keyword>
<dbReference type="Proteomes" id="UP001321498">
    <property type="component" value="Chromosome"/>
</dbReference>
<evidence type="ECO:0000313" key="7">
    <source>
        <dbReference type="Proteomes" id="UP001321498"/>
    </source>
</evidence>
<dbReference type="RefSeq" id="WP_286278685.1">
    <property type="nucleotide sequence ID" value="NZ_AP027731.1"/>
</dbReference>
<dbReference type="InterPro" id="IPR007318">
    <property type="entry name" value="Phopholipid_MeTrfase"/>
</dbReference>
<comment type="subcellular location">
    <subcellularLocation>
        <location evidence="1">Endomembrane system</location>
        <topology evidence="1">Multi-pass membrane protein</topology>
    </subcellularLocation>
</comment>
<sequence>MADAPSYRIWPPVALGVPLIAGAGITAAVGDPVEVPVAIALPVATVLLVGFAGWNAWALWLMARFRTALLPGGSTRTILDRGPFRVSRNPLYLGLIALDAGLALLASSFWALVLVPVGVAALWWGAIAPEERYLSEKFGADYDAYRARVRRWL</sequence>
<evidence type="ECO:0000256" key="2">
    <source>
        <dbReference type="ARBA" id="ARBA00022692"/>
    </source>
</evidence>
<evidence type="ECO:0000256" key="4">
    <source>
        <dbReference type="ARBA" id="ARBA00023136"/>
    </source>
</evidence>
<proteinExistence type="predicted"/>